<evidence type="ECO:0000256" key="1">
    <source>
        <dbReference type="SAM" id="MobiDB-lite"/>
    </source>
</evidence>
<accession>A0AAJ8E0S9</accession>
<sequence length="251" mass="27636">MLDITGKDVQRHISFHRLSTNALGGEISEAMKANASHAFTNAPFTLTKASNVDSSRFDNGQEAKKPFSNAERNVSESNPIRLTRNLSEVSTTPTSLAIPSSSCFCFSHSINPQGNKASFIACDIMFLTENRRQQDCGLIPMGLVLRICIPEAFPILLVYHLPSCTWKFLKGWVGSGGGSYSSLGLILSTVLQNTPSGWHQNLHHGKHCRSRKDEMGLYAVGYEIRRGWDSPVEESESARSCQWSVATPMAQ</sequence>
<dbReference type="RefSeq" id="XP_059602496.1">
    <property type="nucleotide sequence ID" value="XM_059744573.1"/>
</dbReference>
<gene>
    <name evidence="2" type="ORF">An15g03060</name>
</gene>
<dbReference type="KEGG" id="ang:An15g03060"/>
<feature type="compositionally biased region" description="Basic and acidic residues" evidence="1">
    <location>
        <begin position="55"/>
        <end position="65"/>
    </location>
</feature>
<feature type="region of interest" description="Disordered" evidence="1">
    <location>
        <begin position="55"/>
        <end position="76"/>
    </location>
</feature>
<protein>
    <submittedName>
        <fullName evidence="2">Uncharacterized protein</fullName>
    </submittedName>
</protein>
<evidence type="ECO:0000313" key="2">
    <source>
        <dbReference type="RefSeq" id="XP_059602496.1"/>
    </source>
</evidence>
<dbReference type="AlphaFoldDB" id="A0AAJ8E0S9"/>
<name>A0AAJ8E0S9_ASPNG</name>
<organism evidence="2">
    <name type="scientific">Aspergillus niger</name>
    <dbReference type="NCBI Taxonomy" id="5061"/>
    <lineage>
        <taxon>Eukaryota</taxon>
        <taxon>Fungi</taxon>
        <taxon>Dikarya</taxon>
        <taxon>Ascomycota</taxon>
        <taxon>Pezizomycotina</taxon>
        <taxon>Eurotiomycetes</taxon>
        <taxon>Eurotiomycetidae</taxon>
        <taxon>Eurotiales</taxon>
        <taxon>Aspergillaceae</taxon>
        <taxon>Aspergillus</taxon>
        <taxon>Aspergillus subgen. Circumdati</taxon>
    </lineage>
</organism>
<reference evidence="2" key="1">
    <citation type="submission" date="2025-02" db="EMBL/GenBank/DDBJ databases">
        <authorList>
            <consortium name="NCBI Genome Project"/>
        </authorList>
    </citation>
    <scope>NUCLEOTIDE SEQUENCE</scope>
</reference>
<proteinExistence type="predicted"/>
<dbReference type="VEuPathDB" id="FungiDB:An15g03060"/>
<reference evidence="2" key="2">
    <citation type="submission" date="2025-08" db="UniProtKB">
        <authorList>
            <consortium name="RefSeq"/>
        </authorList>
    </citation>
    <scope>IDENTIFICATION</scope>
</reference>
<dbReference type="GeneID" id="84593144"/>